<dbReference type="OrthoDB" id="10413207at2759"/>
<evidence type="ECO:0000313" key="2">
    <source>
        <dbReference type="Proteomes" id="UP000266673"/>
    </source>
</evidence>
<organism evidence="1 2">
    <name type="scientific">Gigaspora rosea</name>
    <dbReference type="NCBI Taxonomy" id="44941"/>
    <lineage>
        <taxon>Eukaryota</taxon>
        <taxon>Fungi</taxon>
        <taxon>Fungi incertae sedis</taxon>
        <taxon>Mucoromycota</taxon>
        <taxon>Glomeromycotina</taxon>
        <taxon>Glomeromycetes</taxon>
        <taxon>Diversisporales</taxon>
        <taxon>Gigasporaceae</taxon>
        <taxon>Gigaspora</taxon>
    </lineage>
</organism>
<evidence type="ECO:0000313" key="1">
    <source>
        <dbReference type="EMBL" id="RIB14043.1"/>
    </source>
</evidence>
<protein>
    <submittedName>
        <fullName evidence="1">Uncharacterized protein</fullName>
    </submittedName>
</protein>
<reference evidence="1 2" key="1">
    <citation type="submission" date="2018-06" db="EMBL/GenBank/DDBJ databases">
        <title>Comparative genomics reveals the genomic features of Rhizophagus irregularis, R. cerebriforme, R. diaphanum and Gigaspora rosea, and their symbiotic lifestyle signature.</title>
        <authorList>
            <person name="Morin E."/>
            <person name="San Clemente H."/>
            <person name="Chen E.C.H."/>
            <person name="De La Providencia I."/>
            <person name="Hainaut M."/>
            <person name="Kuo A."/>
            <person name="Kohler A."/>
            <person name="Murat C."/>
            <person name="Tang N."/>
            <person name="Roy S."/>
            <person name="Loubradou J."/>
            <person name="Henrissat B."/>
            <person name="Grigoriev I.V."/>
            <person name="Corradi N."/>
            <person name="Roux C."/>
            <person name="Martin F.M."/>
        </authorList>
    </citation>
    <scope>NUCLEOTIDE SEQUENCE [LARGE SCALE GENOMIC DNA]</scope>
    <source>
        <strain evidence="1 2">DAOM 194757</strain>
    </source>
</reference>
<sequence length="464" mass="54339">MADNILEIQRVYDIPPDIRKQYDKSELTDHFKKLTKPNKENQDLINQQSTSIIKYAKIIACQVLNHVAHFDQIHKLYLCYLMKSLSGPSPEERRMNEIEKYLNDIKKDLKDIKGIIFSLEENMKDIKMGSYIHDYNVFINYLEIEQHFNKDRYTTHASNLGALLDQKPTTREQMQIYLSTIPLYVSLFLSINPEGTKAICDRLDRICATLKNCVNYKCDYNIPGEYIFPQWESKSFNTRQPDVIECFSLLANRLKSSIVQKFEFEPDDTLGYINNENTSDPEIFSYVCNKLGLLKPGIYELNELNDPKTVNSENVVRAKIEYREDIDYADLIVEQDWIKTANLKNEKHRMGLITRMKAMANSFSKKRFTHQSKDGKVVFYINDGEYEIIPVKHTNSFSPFVDQTVKILFQHYKSFLSKETNMIPNSNSKRKLIILKKTVTLQDKFDSFKKCTSNTEFENIEVEE</sequence>
<name>A0A397V288_9GLOM</name>
<dbReference type="Proteomes" id="UP000266673">
    <property type="component" value="Unassembled WGS sequence"/>
</dbReference>
<keyword evidence="2" id="KW-1185">Reference proteome</keyword>
<comment type="caution">
    <text evidence="1">The sequence shown here is derived from an EMBL/GenBank/DDBJ whole genome shotgun (WGS) entry which is preliminary data.</text>
</comment>
<dbReference type="AlphaFoldDB" id="A0A397V288"/>
<dbReference type="EMBL" id="QKWP01000869">
    <property type="protein sequence ID" value="RIB14043.1"/>
    <property type="molecule type" value="Genomic_DNA"/>
</dbReference>
<proteinExistence type="predicted"/>
<accession>A0A397V288</accession>
<gene>
    <name evidence="1" type="ORF">C2G38_2096946</name>
</gene>